<evidence type="ECO:0000256" key="2">
    <source>
        <dbReference type="SAM" id="SignalP"/>
    </source>
</evidence>
<dbReference type="Proteomes" id="UP001596065">
    <property type="component" value="Unassembled WGS sequence"/>
</dbReference>
<reference evidence="5" key="1">
    <citation type="journal article" date="2019" name="Int. J. Syst. Evol. Microbiol.">
        <title>The Global Catalogue of Microorganisms (GCM) 10K type strain sequencing project: providing services to taxonomists for standard genome sequencing and annotation.</title>
        <authorList>
            <consortium name="The Broad Institute Genomics Platform"/>
            <consortium name="The Broad Institute Genome Sequencing Center for Infectious Disease"/>
            <person name="Wu L."/>
            <person name="Ma J."/>
        </authorList>
    </citation>
    <scope>NUCLEOTIDE SEQUENCE [LARGE SCALE GENOMIC DNA]</scope>
    <source>
        <strain evidence="5">KCTC 5701</strain>
    </source>
</reference>
<dbReference type="RefSeq" id="WP_382466664.1">
    <property type="nucleotide sequence ID" value="NZ_JBHSOE010000005.1"/>
</dbReference>
<dbReference type="PANTHER" id="PTHR31157:SF1">
    <property type="entry name" value="SCP DOMAIN-CONTAINING PROTEIN"/>
    <property type="match status" value="1"/>
</dbReference>
<dbReference type="CDD" id="cd05379">
    <property type="entry name" value="CAP_bacterial"/>
    <property type="match status" value="1"/>
</dbReference>
<feature type="region of interest" description="Disordered" evidence="1">
    <location>
        <begin position="42"/>
        <end position="176"/>
    </location>
</feature>
<feature type="chain" id="PRO_5045614225" evidence="2">
    <location>
        <begin position="32"/>
        <end position="302"/>
    </location>
</feature>
<dbReference type="PANTHER" id="PTHR31157">
    <property type="entry name" value="SCP DOMAIN-CONTAINING PROTEIN"/>
    <property type="match status" value="1"/>
</dbReference>
<comment type="caution">
    <text evidence="4">The sequence shown here is derived from an EMBL/GenBank/DDBJ whole genome shotgun (WGS) entry which is preliminary data.</text>
</comment>
<keyword evidence="5" id="KW-1185">Reference proteome</keyword>
<feature type="compositionally biased region" description="Low complexity" evidence="1">
    <location>
        <begin position="83"/>
        <end position="103"/>
    </location>
</feature>
<accession>A0ABW0W974</accession>
<evidence type="ECO:0000313" key="5">
    <source>
        <dbReference type="Proteomes" id="UP001596065"/>
    </source>
</evidence>
<name>A0ABW0W974_STRNO</name>
<dbReference type="Pfam" id="PF00188">
    <property type="entry name" value="CAP"/>
    <property type="match status" value="1"/>
</dbReference>
<dbReference type="SUPFAM" id="SSF55797">
    <property type="entry name" value="PR-1-like"/>
    <property type="match status" value="1"/>
</dbReference>
<sequence>MGQHRKTKHYRRIVITAAAVGAVGVPSVALACSDWPYGTDARPRAGATSTPGTQQQHLHRNHHRNGVDAAAEQTTTPQAIARQTSAPQTTAPQTSEPVATVPSPSAPVTPPAKARPTHARPAVRQPGTRPVVTARPTAQRPRPTAVPGTPEAAPTAAATTSAPTAAAPAAPAPTATASGVTAEILRLVNAERDKVGCRPLTLNPALTKAAQAHSEDMAAHRNMSHTGTDGSDPGLRITRAGYTWSSYGENVAYGYTTAEQVMAGWMASSGHRANILNCGFQEIGVGLAQPGSYWTQDFGTAR</sequence>
<dbReference type="InterPro" id="IPR035940">
    <property type="entry name" value="CAP_sf"/>
</dbReference>
<protein>
    <submittedName>
        <fullName evidence="4">CAP domain-containing protein</fullName>
    </submittedName>
</protein>
<dbReference type="Gene3D" id="3.40.33.10">
    <property type="entry name" value="CAP"/>
    <property type="match status" value="1"/>
</dbReference>
<feature type="signal peptide" evidence="2">
    <location>
        <begin position="1"/>
        <end position="31"/>
    </location>
</feature>
<feature type="compositionally biased region" description="Polar residues" evidence="1">
    <location>
        <begin position="72"/>
        <end position="82"/>
    </location>
</feature>
<dbReference type="EMBL" id="JBHSOE010000005">
    <property type="protein sequence ID" value="MFC5654762.1"/>
    <property type="molecule type" value="Genomic_DNA"/>
</dbReference>
<gene>
    <name evidence="4" type="ORF">ACFP3J_04540</name>
</gene>
<evidence type="ECO:0000256" key="1">
    <source>
        <dbReference type="SAM" id="MobiDB-lite"/>
    </source>
</evidence>
<dbReference type="InterPro" id="IPR014044">
    <property type="entry name" value="CAP_dom"/>
</dbReference>
<dbReference type="PROSITE" id="PS51257">
    <property type="entry name" value="PROKAR_LIPOPROTEIN"/>
    <property type="match status" value="1"/>
</dbReference>
<feature type="region of interest" description="Disordered" evidence="1">
    <location>
        <begin position="212"/>
        <end position="234"/>
    </location>
</feature>
<feature type="compositionally biased region" description="Low complexity" evidence="1">
    <location>
        <begin position="143"/>
        <end position="176"/>
    </location>
</feature>
<proteinExistence type="predicted"/>
<feature type="domain" description="SCP" evidence="3">
    <location>
        <begin position="185"/>
        <end position="298"/>
    </location>
</feature>
<evidence type="ECO:0000259" key="3">
    <source>
        <dbReference type="Pfam" id="PF00188"/>
    </source>
</evidence>
<keyword evidence="2" id="KW-0732">Signal</keyword>
<organism evidence="4 5">
    <name type="scientific">Streptomyces nogalater</name>
    <dbReference type="NCBI Taxonomy" id="38314"/>
    <lineage>
        <taxon>Bacteria</taxon>
        <taxon>Bacillati</taxon>
        <taxon>Actinomycetota</taxon>
        <taxon>Actinomycetes</taxon>
        <taxon>Kitasatosporales</taxon>
        <taxon>Streptomycetaceae</taxon>
        <taxon>Streptomyces</taxon>
    </lineage>
</organism>
<evidence type="ECO:0000313" key="4">
    <source>
        <dbReference type="EMBL" id="MFC5654762.1"/>
    </source>
</evidence>